<dbReference type="OrthoDB" id="2508203at2759"/>
<reference evidence="4 5" key="1">
    <citation type="submission" date="2019-05" db="EMBL/GenBank/DDBJ databases">
        <title>Emergence of the Ug99 lineage of the wheat stem rust pathogen through somatic hybridization.</title>
        <authorList>
            <person name="Li F."/>
            <person name="Upadhyaya N.M."/>
            <person name="Sperschneider J."/>
            <person name="Matny O."/>
            <person name="Nguyen-Phuc H."/>
            <person name="Mago R."/>
            <person name="Raley C."/>
            <person name="Miller M.E."/>
            <person name="Silverstein K.A.T."/>
            <person name="Henningsen E."/>
            <person name="Hirsch C.D."/>
            <person name="Visser B."/>
            <person name="Pretorius Z.A."/>
            <person name="Steffenson B.J."/>
            <person name="Schwessinger B."/>
            <person name="Dodds P.N."/>
            <person name="Figueroa M."/>
        </authorList>
    </citation>
    <scope>NUCLEOTIDE SEQUENCE [LARGE SCALE GENOMIC DNA]</scope>
    <source>
        <strain evidence="2">21-0</strain>
        <strain evidence="3 5">Ug99</strain>
    </source>
</reference>
<feature type="signal peptide" evidence="1">
    <location>
        <begin position="1"/>
        <end position="21"/>
    </location>
</feature>
<feature type="chain" id="PRO_5033474049" evidence="1">
    <location>
        <begin position="22"/>
        <end position="281"/>
    </location>
</feature>
<keyword evidence="1" id="KW-0732">Signal</keyword>
<dbReference type="AlphaFoldDB" id="A0A5B0P570"/>
<evidence type="ECO:0000256" key="1">
    <source>
        <dbReference type="SAM" id="SignalP"/>
    </source>
</evidence>
<gene>
    <name evidence="2" type="ORF">PGT21_035610</name>
    <name evidence="3" type="ORF">PGTUg99_016572</name>
</gene>
<protein>
    <submittedName>
        <fullName evidence="2">Uncharacterized protein</fullName>
    </submittedName>
</protein>
<sequence length="281" mass="33082">MRSARDLSLAFFPLLLTQTSAMPIFSKPLGTIGTAALFDGGDLSAGADANILTNSAYKKRNDEDILGDFLLQCAYEVLDCFDKNYDVLFKPWNSPENKTSDALRGEFEVCHKEFNIEGGCFFQMIDFMFDSRTRYFRHYNEFDRDEFDEMLTNPRLSPKFYDIIQKIDRISLKTFPEKYTDIDRSGEYKEKYMKISIQFRLAFLAHLYGKLEWPLPEKSLFQLPESSSHLAKINRRIARVAYWHMYVRPVQDFRSRKIAEKKMEEELFKLTPKAIFIYSIW</sequence>
<dbReference type="Proteomes" id="UP000324748">
    <property type="component" value="Unassembled WGS sequence"/>
</dbReference>
<evidence type="ECO:0000313" key="2">
    <source>
        <dbReference type="EMBL" id="KAA1095109.1"/>
    </source>
</evidence>
<keyword evidence="4" id="KW-1185">Reference proteome</keyword>
<evidence type="ECO:0000313" key="3">
    <source>
        <dbReference type="EMBL" id="KAA1121373.1"/>
    </source>
</evidence>
<proteinExistence type="predicted"/>
<dbReference type="Proteomes" id="UP000325313">
    <property type="component" value="Unassembled WGS sequence"/>
</dbReference>
<comment type="caution">
    <text evidence="2">The sequence shown here is derived from an EMBL/GenBank/DDBJ whole genome shotgun (WGS) entry which is preliminary data.</text>
</comment>
<dbReference type="EMBL" id="VSWC01000079">
    <property type="protein sequence ID" value="KAA1095109.1"/>
    <property type="molecule type" value="Genomic_DNA"/>
</dbReference>
<name>A0A5B0P570_PUCGR</name>
<dbReference type="EMBL" id="VDEP01000238">
    <property type="protein sequence ID" value="KAA1121373.1"/>
    <property type="molecule type" value="Genomic_DNA"/>
</dbReference>
<organism evidence="2 4">
    <name type="scientific">Puccinia graminis f. sp. tritici</name>
    <dbReference type="NCBI Taxonomy" id="56615"/>
    <lineage>
        <taxon>Eukaryota</taxon>
        <taxon>Fungi</taxon>
        <taxon>Dikarya</taxon>
        <taxon>Basidiomycota</taxon>
        <taxon>Pucciniomycotina</taxon>
        <taxon>Pucciniomycetes</taxon>
        <taxon>Pucciniales</taxon>
        <taxon>Pucciniaceae</taxon>
        <taxon>Puccinia</taxon>
    </lineage>
</organism>
<accession>A0A5B0P570</accession>
<evidence type="ECO:0000313" key="4">
    <source>
        <dbReference type="Proteomes" id="UP000324748"/>
    </source>
</evidence>
<evidence type="ECO:0000313" key="5">
    <source>
        <dbReference type="Proteomes" id="UP000325313"/>
    </source>
</evidence>